<dbReference type="Proteomes" id="UP000327013">
    <property type="component" value="Chromosome 6"/>
</dbReference>
<evidence type="ECO:0000256" key="8">
    <source>
        <dbReference type="ARBA" id="ARBA00023136"/>
    </source>
</evidence>
<gene>
    <name evidence="12" type="ORF">FH972_014393</name>
</gene>
<name>A0A5N6RD26_9ROSI</name>
<evidence type="ECO:0000313" key="13">
    <source>
        <dbReference type="Proteomes" id="UP000327013"/>
    </source>
</evidence>
<evidence type="ECO:0000256" key="5">
    <source>
        <dbReference type="ARBA" id="ARBA00022701"/>
    </source>
</evidence>
<reference evidence="12 13" key="1">
    <citation type="submission" date="2019-06" db="EMBL/GenBank/DDBJ databases">
        <title>A chromosomal-level reference genome of Carpinus fangiana (Coryloideae, Betulaceae).</title>
        <authorList>
            <person name="Yang X."/>
            <person name="Wang Z."/>
            <person name="Zhang L."/>
            <person name="Hao G."/>
            <person name="Liu J."/>
            <person name="Yang Y."/>
        </authorList>
    </citation>
    <scope>NUCLEOTIDE SEQUENCE [LARGE SCALE GENOMIC DNA]</scope>
    <source>
        <strain evidence="12">Cfa_2016G</strain>
        <tissue evidence="12">Leaf</tissue>
    </source>
</reference>
<feature type="lipid moiety-binding region" description="Phosphatidylserine amidated glycine; alternate" evidence="11">
    <location>
        <position position="69"/>
    </location>
</feature>
<keyword evidence="6" id="KW-0833">Ubl conjugation pathway</keyword>
<sequence length="71" mass="8262">MEPNLKHPLKKMRKHDQIVATQADRPARDIRYLVPADLTVAAMISAIYEVSKDEDGFLYMTYREENSFGIY</sequence>
<evidence type="ECO:0000256" key="6">
    <source>
        <dbReference type="ARBA" id="ARBA00022786"/>
    </source>
</evidence>
<evidence type="ECO:0000256" key="7">
    <source>
        <dbReference type="ARBA" id="ARBA00022927"/>
    </source>
</evidence>
<dbReference type="EMBL" id="CM017326">
    <property type="protein sequence ID" value="KAE8075700.1"/>
    <property type="molecule type" value="Genomic_DNA"/>
</dbReference>
<keyword evidence="8" id="KW-0472">Membrane</keyword>
<proteinExistence type="inferred from homology"/>
<comment type="similarity">
    <text evidence="4">Belongs to the ATG8 family.</text>
</comment>
<keyword evidence="7" id="KW-0813">Transport</keyword>
<evidence type="ECO:0000256" key="10">
    <source>
        <dbReference type="ARBA" id="ARBA00023288"/>
    </source>
</evidence>
<dbReference type="Pfam" id="PF02991">
    <property type="entry name" value="ATG8"/>
    <property type="match status" value="1"/>
</dbReference>
<keyword evidence="10 11" id="KW-0449">Lipoprotein</keyword>
<comment type="function">
    <text evidence="1">Ubiquitin-like modifier involved in autophagosomes formation. May mediate the delivery of the autophagosomes to the vacuole via the microtubule cytoskeleton.</text>
</comment>
<dbReference type="InterPro" id="IPR004241">
    <property type="entry name" value="Atg8-like"/>
</dbReference>
<evidence type="ECO:0000256" key="9">
    <source>
        <dbReference type="ARBA" id="ARBA00023212"/>
    </source>
</evidence>
<evidence type="ECO:0000256" key="4">
    <source>
        <dbReference type="ARBA" id="ARBA00007293"/>
    </source>
</evidence>
<accession>A0A5N6RD26</accession>
<evidence type="ECO:0000256" key="3">
    <source>
        <dbReference type="ARBA" id="ARBA00004370"/>
    </source>
</evidence>
<keyword evidence="13" id="KW-1185">Reference proteome</keyword>
<evidence type="ECO:0000313" key="12">
    <source>
        <dbReference type="EMBL" id="KAE8075700.1"/>
    </source>
</evidence>
<evidence type="ECO:0008006" key="14">
    <source>
        <dbReference type="Google" id="ProtNLM"/>
    </source>
</evidence>
<dbReference type="OrthoDB" id="6738456at2759"/>
<keyword evidence="7" id="KW-0653">Protein transport</keyword>
<evidence type="ECO:0000256" key="2">
    <source>
        <dbReference type="ARBA" id="ARBA00004245"/>
    </source>
</evidence>
<keyword evidence="9" id="KW-0206">Cytoskeleton</keyword>
<organism evidence="12 13">
    <name type="scientific">Carpinus fangiana</name>
    <dbReference type="NCBI Taxonomy" id="176857"/>
    <lineage>
        <taxon>Eukaryota</taxon>
        <taxon>Viridiplantae</taxon>
        <taxon>Streptophyta</taxon>
        <taxon>Embryophyta</taxon>
        <taxon>Tracheophyta</taxon>
        <taxon>Spermatophyta</taxon>
        <taxon>Magnoliopsida</taxon>
        <taxon>eudicotyledons</taxon>
        <taxon>Gunneridae</taxon>
        <taxon>Pentapetalae</taxon>
        <taxon>rosids</taxon>
        <taxon>fabids</taxon>
        <taxon>Fagales</taxon>
        <taxon>Betulaceae</taxon>
        <taxon>Carpinus</taxon>
    </lineage>
</organism>
<dbReference type="GO" id="GO:0005874">
    <property type="term" value="C:microtubule"/>
    <property type="evidence" value="ECO:0007669"/>
    <property type="project" value="UniProtKB-KW"/>
</dbReference>
<dbReference type="GO" id="GO:0005776">
    <property type="term" value="C:autophagosome"/>
    <property type="evidence" value="ECO:0007669"/>
    <property type="project" value="UniProtKB-ARBA"/>
</dbReference>
<dbReference type="GO" id="GO:0016020">
    <property type="term" value="C:membrane"/>
    <property type="evidence" value="ECO:0007669"/>
    <property type="project" value="UniProtKB-SubCell"/>
</dbReference>
<dbReference type="GO" id="GO:0015031">
    <property type="term" value="P:protein transport"/>
    <property type="evidence" value="ECO:0007669"/>
    <property type="project" value="UniProtKB-KW"/>
</dbReference>
<evidence type="ECO:0000256" key="11">
    <source>
        <dbReference type="PIRSR" id="PIRSR604241-50"/>
    </source>
</evidence>
<evidence type="ECO:0000256" key="1">
    <source>
        <dbReference type="ARBA" id="ARBA00003307"/>
    </source>
</evidence>
<dbReference type="Gene3D" id="3.10.20.90">
    <property type="entry name" value="Phosphatidylinositol 3-kinase Catalytic Subunit, Chain A, domain 1"/>
    <property type="match status" value="1"/>
</dbReference>
<comment type="subcellular location">
    <subcellularLocation>
        <location evidence="2">Cytoplasm</location>
        <location evidence="2">Cytoskeleton</location>
    </subcellularLocation>
    <subcellularLocation>
        <location evidence="3">Membrane</location>
    </subcellularLocation>
</comment>
<dbReference type="AlphaFoldDB" id="A0A5N6RD26"/>
<protein>
    <recommendedName>
        <fullName evidence="14">Autophagy-related protein</fullName>
    </recommendedName>
</protein>
<dbReference type="InterPro" id="IPR029071">
    <property type="entry name" value="Ubiquitin-like_domsf"/>
</dbReference>
<keyword evidence="9" id="KW-0963">Cytoplasm</keyword>
<dbReference type="SUPFAM" id="SSF54236">
    <property type="entry name" value="Ubiquitin-like"/>
    <property type="match status" value="1"/>
</dbReference>
<keyword evidence="5" id="KW-0493">Microtubule</keyword>